<feature type="region of interest" description="Disordered" evidence="1">
    <location>
        <begin position="773"/>
        <end position="828"/>
    </location>
</feature>
<evidence type="ECO:0000256" key="2">
    <source>
        <dbReference type="SAM" id="Phobius"/>
    </source>
</evidence>
<evidence type="ECO:0000256" key="1">
    <source>
        <dbReference type="SAM" id="MobiDB-lite"/>
    </source>
</evidence>
<proteinExistence type="predicted"/>
<gene>
    <name evidence="3" type="ORF">SLEP1_g54165</name>
</gene>
<feature type="transmembrane region" description="Helical" evidence="2">
    <location>
        <begin position="23"/>
        <end position="44"/>
    </location>
</feature>
<protein>
    <submittedName>
        <fullName evidence="3">Uncharacterized protein</fullName>
    </submittedName>
</protein>
<feature type="region of interest" description="Disordered" evidence="1">
    <location>
        <begin position="1400"/>
        <end position="1521"/>
    </location>
</feature>
<feature type="transmembrane region" description="Helical" evidence="2">
    <location>
        <begin position="50"/>
        <end position="74"/>
    </location>
</feature>
<dbReference type="EMBL" id="BPVZ01000224">
    <property type="protein sequence ID" value="GKV47249.1"/>
    <property type="molecule type" value="Genomic_DNA"/>
</dbReference>
<sequence>MGFDGLGSGVKIRKLMAISIRTCYRSVCNHPFLVGMVCFLIFLYRLSPFVFSLLVSASPILVCTAILLGTLLSFGQPNVPEIEKEEKATHEVSSLKIGVVENATVVERDESFVVERHVAKGTGIVEKEVEAANLVNNEINEVEEDAGTVRYMPLIDENSSVLQCEKRVIDEVERESDDSVLEKKRGIRERPGGEGLLSLREVEDQCPLIDKVGDENLQVDADNFPAESSVVHKGDELDSSLLTAWKHVGHDEEENDDGGSGGGGCDDDDDDGSLDSESDGAESSSPDASMADIMPMLDELHPLLDSRTLLLARLSNDESDPDGSVDLDEDIEIQGEEDHDDEEEEEEEEGEVEKGDEEDGSKSAIKWTEDDQKNLMDLGTSELERNQRLENLIARRRARKSMKLMAEKNLIDLDGADLPFNNITPISVTRRNPFDLPYDPHDNLGLPPIPGSAPSILQPRKNPFDLPYDSGEEKPDLKDDSFQQEFSTFHQREAFFRRHESFNVGPSSLGGPRQDVKWKPYFVPEQLATEGTGSHLFQRQLSEVSESKMSSIPDSESVCSVVEEDKNLNELTASQEAQLISNVDHACIPDEGSQSSGDVNSLDIEKAEKRDAHHDVVETVLGDEESQKEIESSVSDTGGTPTCMDFDANEIPSRIEAVEDDYSSRSSLSSLTEIVEKISDAKGEESTSSEPRGHHSKESDISPRPSLEGSEFHFISGAADDNQHKEPVYDSSPHATKNLLSFSSVSSDTQAEISEMGLPSVLVESGDQELVAHSENIEQINSSFEELHEASQEETSESESRVSDLSGITEHDVVSQVGPSQVSSSSVNLDGSLVSESVVEHVLGDSESFSLENVLVEEGIADKVEDFHQEHNQGYSLRPNVGVLLESNQCMAEELDSAPKEQQPIHPCISSEAEPVKVQETELELGEIHSSSMSGDGTVEEGIIEPVKEGIIEPVKVQETQLELGEIHSSSMSDDGTVEEGILEPVKVQETQLELGEIHSSSMSDGGSVEEGIMTHKEDSVQIEPDQIRSSSSDADIQVDANHEKEDQQPPFLSENDSQVYANFSSSEAVFQMDQVELSSSDSKMDADLHHDMDVKVVPSDSSHQAGPSEENCLAWSDKSIGELSFSVHDEHQEPFPLVVESKEEVKIVDNVNEVNDFEDQISENSSPSHSISIPGPSESPKGTDKEELKGSIPDEIAYEDHKEVSGHLDYPTEVYGSDVTDGNVNEEEDVIKEIDEGILSELDAVGDFNVKEVFPEETIIEDTEFALSPNDMKKENTLELPVLEARSVEDIDMAFKQLHEGVDVEEVILPSMIEEFKDFADSKSQLPVLEARSLEDIHVALQQVSEFSLSKMLNPFESKDDSIKVETRDLVSTKEVESSNVESNIQENIWSHDVSSAKGIESGDQECGSHDVVPSQEIESRSEESSAQGSRKNAEIESGVGEDGNHAVVPTKEIESSSGESRVQVSSKNTEIESGDYEGGSHHVVLMKDIKSTSEESSVQLCSGNAADELKHRHAEASEE</sequence>
<keyword evidence="4" id="KW-1185">Reference proteome</keyword>
<feature type="compositionally biased region" description="Basic and acidic residues" evidence="1">
    <location>
        <begin position="674"/>
        <end position="701"/>
    </location>
</feature>
<feature type="compositionally biased region" description="Basic and acidic residues" evidence="1">
    <location>
        <begin position="1509"/>
        <end position="1521"/>
    </location>
</feature>
<keyword evidence="2" id="KW-0812">Transmembrane</keyword>
<feature type="region of interest" description="Disordered" evidence="1">
    <location>
        <begin position="619"/>
        <end position="735"/>
    </location>
</feature>
<feature type="region of interest" description="Disordered" evidence="1">
    <location>
        <begin position="448"/>
        <end position="478"/>
    </location>
</feature>
<dbReference type="Proteomes" id="UP001054252">
    <property type="component" value="Unassembled WGS sequence"/>
</dbReference>
<feature type="region of interest" description="Disordered" evidence="1">
    <location>
        <begin position="1161"/>
        <end position="1189"/>
    </location>
</feature>
<reference evidence="3 4" key="1">
    <citation type="journal article" date="2021" name="Commun. Biol.">
        <title>The genome of Shorea leprosula (Dipterocarpaceae) highlights the ecological relevance of drought in aseasonal tropical rainforests.</title>
        <authorList>
            <person name="Ng K.K.S."/>
            <person name="Kobayashi M.J."/>
            <person name="Fawcett J.A."/>
            <person name="Hatakeyama M."/>
            <person name="Paape T."/>
            <person name="Ng C.H."/>
            <person name="Ang C.C."/>
            <person name="Tnah L.H."/>
            <person name="Lee C.T."/>
            <person name="Nishiyama T."/>
            <person name="Sese J."/>
            <person name="O'Brien M.J."/>
            <person name="Copetti D."/>
            <person name="Mohd Noor M.I."/>
            <person name="Ong R.C."/>
            <person name="Putra M."/>
            <person name="Sireger I.Z."/>
            <person name="Indrioko S."/>
            <person name="Kosugi Y."/>
            <person name="Izuno A."/>
            <person name="Isagi Y."/>
            <person name="Lee S.L."/>
            <person name="Shimizu K.K."/>
        </authorList>
    </citation>
    <scope>NUCLEOTIDE SEQUENCE [LARGE SCALE GENOMIC DNA]</scope>
    <source>
        <strain evidence="3">214</strain>
    </source>
</reference>
<feature type="compositionally biased region" description="Low complexity" evidence="1">
    <location>
        <begin position="1163"/>
        <end position="1181"/>
    </location>
</feature>
<organism evidence="3 4">
    <name type="scientific">Rubroshorea leprosula</name>
    <dbReference type="NCBI Taxonomy" id="152421"/>
    <lineage>
        <taxon>Eukaryota</taxon>
        <taxon>Viridiplantae</taxon>
        <taxon>Streptophyta</taxon>
        <taxon>Embryophyta</taxon>
        <taxon>Tracheophyta</taxon>
        <taxon>Spermatophyta</taxon>
        <taxon>Magnoliopsida</taxon>
        <taxon>eudicotyledons</taxon>
        <taxon>Gunneridae</taxon>
        <taxon>Pentapetalae</taxon>
        <taxon>rosids</taxon>
        <taxon>malvids</taxon>
        <taxon>Malvales</taxon>
        <taxon>Dipterocarpaceae</taxon>
        <taxon>Rubroshorea</taxon>
    </lineage>
</organism>
<feature type="compositionally biased region" description="Acidic residues" evidence="1">
    <location>
        <begin position="317"/>
        <end position="359"/>
    </location>
</feature>
<dbReference type="PANTHER" id="PTHR33870">
    <property type="entry name" value="CARDIOMYOPATHY-ASSOCIATED PROTEIN"/>
    <property type="match status" value="1"/>
</dbReference>
<keyword evidence="2" id="KW-1133">Transmembrane helix</keyword>
<feature type="compositionally biased region" description="Low complexity" evidence="1">
    <location>
        <begin position="1457"/>
        <end position="1468"/>
    </location>
</feature>
<keyword evidence="2" id="KW-0472">Membrane</keyword>
<feature type="region of interest" description="Disordered" evidence="1">
    <location>
        <begin position="251"/>
        <end position="296"/>
    </location>
</feature>
<accession>A0AAV5MDG7</accession>
<dbReference type="PANTHER" id="PTHR33870:SF4">
    <property type="entry name" value="CARDIOMYOPATHY-ASSOCIATED PROTEIN"/>
    <property type="match status" value="1"/>
</dbReference>
<name>A0AAV5MDG7_9ROSI</name>
<evidence type="ECO:0000313" key="4">
    <source>
        <dbReference type="Proteomes" id="UP001054252"/>
    </source>
</evidence>
<evidence type="ECO:0000313" key="3">
    <source>
        <dbReference type="EMBL" id="GKV47249.1"/>
    </source>
</evidence>
<feature type="compositionally biased region" description="Acidic residues" evidence="1">
    <location>
        <begin position="265"/>
        <end position="280"/>
    </location>
</feature>
<comment type="caution">
    <text evidence="3">The sequence shown here is derived from an EMBL/GenBank/DDBJ whole genome shotgun (WGS) entry which is preliminary data.</text>
</comment>
<feature type="region of interest" description="Disordered" evidence="1">
    <location>
        <begin position="315"/>
        <end position="380"/>
    </location>
</feature>
<feature type="compositionally biased region" description="Low complexity" evidence="1">
    <location>
        <begin position="814"/>
        <end position="828"/>
    </location>
</feature>